<dbReference type="AlphaFoldDB" id="A0A941DPF6"/>
<comment type="similarity">
    <text evidence="2">Belongs to the MipA/OmpV family.</text>
</comment>
<keyword evidence="3 6" id="KW-0732">Signal</keyword>
<accession>A0A941DPF6</accession>
<gene>
    <name evidence="7" type="ORF">KDM89_14150</name>
</gene>
<evidence type="ECO:0000313" key="7">
    <source>
        <dbReference type="EMBL" id="MBR7783292.1"/>
    </source>
</evidence>
<evidence type="ECO:0000256" key="3">
    <source>
        <dbReference type="ARBA" id="ARBA00022729"/>
    </source>
</evidence>
<reference evidence="7" key="1">
    <citation type="submission" date="2021-04" db="EMBL/GenBank/DDBJ databases">
        <title>novel species isolated from subtropical streams in China.</title>
        <authorList>
            <person name="Lu H."/>
        </authorList>
    </citation>
    <scope>NUCLEOTIDE SEQUENCE</scope>
    <source>
        <strain evidence="7">LFS511W</strain>
    </source>
</reference>
<proteinExistence type="inferred from homology"/>
<organism evidence="7 8">
    <name type="scientific">Undibacterium luofuense</name>
    <dbReference type="NCBI Taxonomy" id="2828733"/>
    <lineage>
        <taxon>Bacteria</taxon>
        <taxon>Pseudomonadati</taxon>
        <taxon>Pseudomonadota</taxon>
        <taxon>Betaproteobacteria</taxon>
        <taxon>Burkholderiales</taxon>
        <taxon>Oxalobacteraceae</taxon>
        <taxon>Undibacterium</taxon>
    </lineage>
</organism>
<comment type="caution">
    <text evidence="7">The sequence shown here is derived from an EMBL/GenBank/DDBJ whole genome shotgun (WGS) entry which is preliminary data.</text>
</comment>
<dbReference type="PANTHER" id="PTHR38776:SF1">
    <property type="entry name" value="MLTA-INTERACTING PROTEIN-RELATED"/>
    <property type="match status" value="1"/>
</dbReference>
<dbReference type="EMBL" id="JAGSPN010000011">
    <property type="protein sequence ID" value="MBR7783292.1"/>
    <property type="molecule type" value="Genomic_DNA"/>
</dbReference>
<name>A0A941DPF6_9BURK</name>
<feature type="chain" id="PRO_5037152120" evidence="6">
    <location>
        <begin position="19"/>
        <end position="262"/>
    </location>
</feature>
<sequence length="262" mass="28272">MKKILAMIALALTSAAWAQTSEFVNTIPEAYLQKDTNVTLGAAALSVPKYTGSDERRLAAYPMFDVQWKSGAFFSATNGLGYNFSKKPALQYGLRLSLEGARDESRSSKLNGLGDVNTAVEPGAFANLSLSENYALVSSVRYGSGTDHNGLQFSVGGRFSTALSENHRISATVRANWANSAYLQSYFGVNAQQSAASGYNQFTPSSGVTDIKLSASWRWALDSNWSIVTGASASRLQGDASRSPFVFQKNPVTVFSVTTYRF</sequence>
<dbReference type="PANTHER" id="PTHR38776">
    <property type="entry name" value="MLTA-INTERACTING PROTEIN-RELATED"/>
    <property type="match status" value="1"/>
</dbReference>
<evidence type="ECO:0000256" key="1">
    <source>
        <dbReference type="ARBA" id="ARBA00004442"/>
    </source>
</evidence>
<comment type="subcellular location">
    <subcellularLocation>
        <location evidence="1">Cell outer membrane</location>
    </subcellularLocation>
</comment>
<dbReference type="GO" id="GO:0009279">
    <property type="term" value="C:cell outer membrane"/>
    <property type="evidence" value="ECO:0007669"/>
    <property type="project" value="UniProtKB-SubCell"/>
</dbReference>
<feature type="signal peptide" evidence="6">
    <location>
        <begin position="1"/>
        <end position="18"/>
    </location>
</feature>
<dbReference type="RefSeq" id="WP_212688579.1">
    <property type="nucleotide sequence ID" value="NZ_JAGSPN010000011.1"/>
</dbReference>
<dbReference type="Proteomes" id="UP000680067">
    <property type="component" value="Unassembled WGS sequence"/>
</dbReference>
<evidence type="ECO:0000256" key="5">
    <source>
        <dbReference type="ARBA" id="ARBA00023237"/>
    </source>
</evidence>
<evidence type="ECO:0000256" key="2">
    <source>
        <dbReference type="ARBA" id="ARBA00005722"/>
    </source>
</evidence>
<evidence type="ECO:0000256" key="4">
    <source>
        <dbReference type="ARBA" id="ARBA00023136"/>
    </source>
</evidence>
<dbReference type="Pfam" id="PF06629">
    <property type="entry name" value="MipA"/>
    <property type="match status" value="1"/>
</dbReference>
<evidence type="ECO:0000313" key="8">
    <source>
        <dbReference type="Proteomes" id="UP000680067"/>
    </source>
</evidence>
<keyword evidence="4" id="KW-0472">Membrane</keyword>
<keyword evidence="8" id="KW-1185">Reference proteome</keyword>
<dbReference type="InterPro" id="IPR010583">
    <property type="entry name" value="MipA"/>
</dbReference>
<protein>
    <submittedName>
        <fullName evidence="7">MipA/OmpV family protein</fullName>
    </submittedName>
</protein>
<evidence type="ECO:0000256" key="6">
    <source>
        <dbReference type="SAM" id="SignalP"/>
    </source>
</evidence>
<keyword evidence="5" id="KW-0998">Cell outer membrane</keyword>